<dbReference type="EMBL" id="JAECZC010000102">
    <property type="protein sequence ID" value="MBH8566704.1"/>
    <property type="molecule type" value="Genomic_DNA"/>
</dbReference>
<comment type="caution">
    <text evidence="2">The sequence shown here is derived from an EMBL/GenBank/DDBJ whole genome shotgun (WGS) entry which is preliminary data.</text>
</comment>
<protein>
    <submittedName>
        <fullName evidence="2">Baseplate J/gp47 family protein</fullName>
    </submittedName>
</protein>
<organism evidence="2 3">
    <name type="scientific">Amazonocrinis nigriterrae CENA67</name>
    <dbReference type="NCBI Taxonomy" id="2794033"/>
    <lineage>
        <taxon>Bacteria</taxon>
        <taxon>Bacillati</taxon>
        <taxon>Cyanobacteriota</taxon>
        <taxon>Cyanophyceae</taxon>
        <taxon>Nostocales</taxon>
        <taxon>Nostocaceae</taxon>
        <taxon>Amazonocrinis</taxon>
        <taxon>Amazonocrinis nigriterrae</taxon>
    </lineage>
</organism>
<dbReference type="Pfam" id="PF04865">
    <property type="entry name" value="Baseplate_J"/>
    <property type="match status" value="1"/>
</dbReference>
<dbReference type="Proteomes" id="UP000632766">
    <property type="component" value="Unassembled WGS sequence"/>
</dbReference>
<evidence type="ECO:0000313" key="2">
    <source>
        <dbReference type="EMBL" id="MBH8566704.1"/>
    </source>
</evidence>
<sequence length="396" mass="42887">MANPTRFTPLQPESLYPADPKLILQAMQDRCYTASDRTLNDFSAASPITALYEGHLFAILELLYYANKLPSSMAVEFLKIAGIQRRLGKAAQVSLTFTLSAPLGSAFYLSAGYMVSDVSNTYNFTTDEDLIIPAGSIAGVVTATAENLGRNYNLPAYTIKNLSESRAFLQSVINTEPASGGIDEETEDEARARGFVALRRRGLTSADDYEQETKLLLGEGSVTKAVGLLAADKVSYEKGAVHVFGLNPDGTELNQAQINDLQSALRNSNKAPIGVLVYVSSIELVPLEVYAIASLLPGSNPEAIALTIYQRLQEYLQPGNLSLGETINLKELEFQVKLAGVDLVQSVSTHTDQDISYADIQLPNSYSAAYLFDLTIDLVLGSENFTYSYGEGGDLD</sequence>
<feature type="domain" description="Baseplate protein J-like barrel" evidence="1">
    <location>
        <begin position="95"/>
        <end position="181"/>
    </location>
</feature>
<dbReference type="RefSeq" id="WP_198128439.1">
    <property type="nucleotide sequence ID" value="NZ_JAECZC010000102.1"/>
</dbReference>
<proteinExistence type="predicted"/>
<reference evidence="2 3" key="1">
    <citation type="journal article" date="2021" name="Int. J. Syst. Evol. Microbiol.">
        <title>Amazonocrinis nigriterrae gen. nov., sp. nov., Atlanticothrix silvestris gen. nov., sp. nov. and Dendronalium phyllosphericum gen. nov., sp. nov., nostocacean cyanobacteria from Brazilian environments.</title>
        <authorList>
            <person name="Alvarenga D.O."/>
            <person name="Andreote A.P.D."/>
            <person name="Branco L.H.Z."/>
            <person name="Delbaje E."/>
            <person name="Cruz R.B."/>
            <person name="Varani A.M."/>
            <person name="Fiore M.F."/>
        </authorList>
    </citation>
    <scope>NUCLEOTIDE SEQUENCE [LARGE SCALE GENOMIC DNA]</scope>
    <source>
        <strain evidence="2 3">CENA67</strain>
    </source>
</reference>
<name>A0A8J7LAI7_9NOST</name>
<dbReference type="InterPro" id="IPR006949">
    <property type="entry name" value="Barrel_Baseplate_J-like"/>
</dbReference>
<accession>A0A8J7LAI7</accession>
<dbReference type="AlphaFoldDB" id="A0A8J7LAI7"/>
<evidence type="ECO:0000313" key="3">
    <source>
        <dbReference type="Proteomes" id="UP000632766"/>
    </source>
</evidence>
<keyword evidence="3" id="KW-1185">Reference proteome</keyword>
<evidence type="ECO:0000259" key="1">
    <source>
        <dbReference type="Pfam" id="PF04865"/>
    </source>
</evidence>
<gene>
    <name evidence="2" type="ORF">I8748_31905</name>
</gene>